<keyword evidence="3" id="KW-1185">Reference proteome</keyword>
<evidence type="ECO:0000313" key="2">
    <source>
        <dbReference type="EMBL" id="PWK94244.1"/>
    </source>
</evidence>
<dbReference type="PROSITE" id="PS51257">
    <property type="entry name" value="PROKAR_LIPOPROTEIN"/>
    <property type="match status" value="1"/>
</dbReference>
<dbReference type="InterPro" id="IPR019734">
    <property type="entry name" value="TPR_rpt"/>
</dbReference>
<dbReference type="Gene3D" id="1.25.40.10">
    <property type="entry name" value="Tetratricopeptide repeat domain"/>
    <property type="match status" value="1"/>
</dbReference>
<dbReference type="InterPro" id="IPR011990">
    <property type="entry name" value="TPR-like_helical_dom_sf"/>
</dbReference>
<evidence type="ECO:0000313" key="3">
    <source>
        <dbReference type="Proteomes" id="UP000245523"/>
    </source>
</evidence>
<accession>A0ABX5LMG2</accession>
<evidence type="ECO:0008006" key="4">
    <source>
        <dbReference type="Google" id="ProtNLM"/>
    </source>
</evidence>
<dbReference type="Proteomes" id="UP000245523">
    <property type="component" value="Unassembled WGS sequence"/>
</dbReference>
<gene>
    <name evidence="2" type="ORF">B0H50_12219</name>
</gene>
<feature type="signal peptide" evidence="1">
    <location>
        <begin position="1"/>
        <end position="21"/>
    </location>
</feature>
<sequence>MQKSFSLFTLLFCVVFLCSCANKSMTRYEELSEPLEKEGFSAVIKKVQDKQDKLYGSNSVFLYHFDLATLYHYNGEYKKSADEFEKAKQVYEDLYTKSVTNEAVSLMTNDNVRPYRARPFEVLALYEMNIVNYLAMNDVDGALVECRAADIALQALYQKDNQKTNDAGYLRYLIGLVYEMEGENDDAAIAYYKAAKAYEEEPTVLPAEAQAFIESRLQKAGRSDDVKALKFPHPNAPAMLPVYADNANGEIIVIGYAGHSAILGEWMLSGTYVRGGILNLTGKNPQTGNVQSLTIPFPATAVGSHGGTTISVTIAIPERKDVPYRTENFEVRMDGKNPAVRPEIYLDNTKHLVKNLSEERTATLGRTAVRVLTRTIAAQQAKKQMETNNVFLNLLTSVGTDVAAAQLEQADLRVGLFLPQYVRVTRIPATPGMHKVSVLPTNRNGSAVGHYEFTAKVKAGSKTVVIVPAIF</sequence>
<keyword evidence="1" id="KW-0732">Signal</keyword>
<dbReference type="SMART" id="SM00028">
    <property type="entry name" value="TPR"/>
    <property type="match status" value="2"/>
</dbReference>
<proteinExistence type="predicted"/>
<organism evidence="2 3">
    <name type="scientific">Hallerella porci</name>
    <dbReference type="NCBI Taxonomy" id="1945871"/>
    <lineage>
        <taxon>Bacteria</taxon>
        <taxon>Pseudomonadati</taxon>
        <taxon>Fibrobacterota</taxon>
        <taxon>Fibrobacteria</taxon>
        <taxon>Fibrobacterales</taxon>
        <taxon>Fibrobacteraceae</taxon>
        <taxon>Hallerella</taxon>
    </lineage>
</organism>
<protein>
    <recommendedName>
        <fullName evidence="4">Tetratricopeptide repeat protein</fullName>
    </recommendedName>
</protein>
<comment type="caution">
    <text evidence="2">The sequence shown here is derived from an EMBL/GenBank/DDBJ whole genome shotgun (WGS) entry which is preliminary data.</text>
</comment>
<dbReference type="RefSeq" id="WP_106199319.1">
    <property type="nucleotide sequence ID" value="NZ_JAXEIU010000033.1"/>
</dbReference>
<dbReference type="SUPFAM" id="SSF48452">
    <property type="entry name" value="TPR-like"/>
    <property type="match status" value="1"/>
</dbReference>
<evidence type="ECO:0000256" key="1">
    <source>
        <dbReference type="SAM" id="SignalP"/>
    </source>
</evidence>
<dbReference type="EMBL" id="QGHD01000022">
    <property type="protein sequence ID" value="PWK94244.1"/>
    <property type="molecule type" value="Genomic_DNA"/>
</dbReference>
<reference evidence="2 3" key="1">
    <citation type="submission" date="2018-05" db="EMBL/GenBank/DDBJ databases">
        <title>Animal gut microbial communities from fecal samples from Wisconsin, USA.</title>
        <authorList>
            <person name="Neumann A."/>
        </authorList>
    </citation>
    <scope>NUCLEOTIDE SEQUENCE [LARGE SCALE GENOMIC DNA]</scope>
    <source>
        <strain evidence="2 3">UWS4</strain>
    </source>
</reference>
<name>A0ABX5LMG2_9BACT</name>
<feature type="chain" id="PRO_5045855101" description="Tetratricopeptide repeat protein" evidence="1">
    <location>
        <begin position="22"/>
        <end position="471"/>
    </location>
</feature>